<organism evidence="4 5">
    <name type="scientific">Flagellimonas maritima</name>
    <dbReference type="NCBI Taxonomy" id="1383885"/>
    <lineage>
        <taxon>Bacteria</taxon>
        <taxon>Pseudomonadati</taxon>
        <taxon>Bacteroidota</taxon>
        <taxon>Flavobacteriia</taxon>
        <taxon>Flavobacteriales</taxon>
        <taxon>Flavobacteriaceae</taxon>
        <taxon>Flagellimonas</taxon>
    </lineage>
</organism>
<dbReference type="InterPro" id="IPR050640">
    <property type="entry name" value="Bact_2-comp_sensor_kinase"/>
</dbReference>
<keyword evidence="4" id="KW-0418">Kinase</keyword>
<dbReference type="Pfam" id="PF07695">
    <property type="entry name" value="7TMR-DISM_7TM"/>
    <property type="match status" value="1"/>
</dbReference>
<dbReference type="GO" id="GO:0000155">
    <property type="term" value="F:phosphorelay sensor kinase activity"/>
    <property type="evidence" value="ECO:0007669"/>
    <property type="project" value="InterPro"/>
</dbReference>
<dbReference type="Gene3D" id="3.30.565.10">
    <property type="entry name" value="Histidine kinase-like ATPase, C-terminal domain"/>
    <property type="match status" value="1"/>
</dbReference>
<accession>A0A2Z4LRY5</accession>
<feature type="transmembrane region" description="Helical" evidence="1">
    <location>
        <begin position="385"/>
        <end position="407"/>
    </location>
</feature>
<dbReference type="PANTHER" id="PTHR34220">
    <property type="entry name" value="SENSOR HISTIDINE KINASE YPDA"/>
    <property type="match status" value="1"/>
</dbReference>
<dbReference type="PANTHER" id="PTHR34220:SF7">
    <property type="entry name" value="SENSOR HISTIDINE KINASE YPDA"/>
    <property type="match status" value="1"/>
</dbReference>
<evidence type="ECO:0000313" key="5">
    <source>
        <dbReference type="Proteomes" id="UP000248536"/>
    </source>
</evidence>
<feature type="domain" description="7TM-DISM receptor extracellular" evidence="3">
    <location>
        <begin position="235"/>
        <end position="437"/>
    </location>
</feature>
<dbReference type="InterPro" id="IPR010559">
    <property type="entry name" value="Sig_transdc_His_kin_internal"/>
</dbReference>
<dbReference type="EC" id="2.7.13.3" evidence="4"/>
<dbReference type="InterPro" id="IPR011623">
    <property type="entry name" value="7TMR_DISM_rcpt_extracell_dom1"/>
</dbReference>
<evidence type="ECO:0000256" key="1">
    <source>
        <dbReference type="SAM" id="Phobius"/>
    </source>
</evidence>
<feature type="transmembrane region" description="Helical" evidence="1">
    <location>
        <begin position="327"/>
        <end position="348"/>
    </location>
</feature>
<evidence type="ECO:0000259" key="2">
    <source>
        <dbReference type="Pfam" id="PF06580"/>
    </source>
</evidence>
<dbReference type="OrthoDB" id="6190788at2"/>
<dbReference type="Proteomes" id="UP000248536">
    <property type="component" value="Chromosome"/>
</dbReference>
<protein>
    <submittedName>
        <fullName evidence="4">Histidine kinase</fullName>
        <ecNumber evidence="4">2.7.13.3</ecNumber>
    </submittedName>
</protein>
<dbReference type="KEGG" id="spon:HME9304_01599"/>
<keyword evidence="1" id="KW-0812">Transmembrane</keyword>
<dbReference type="SUPFAM" id="SSF55874">
    <property type="entry name" value="ATPase domain of HSP90 chaperone/DNA topoisomerase II/histidine kinase"/>
    <property type="match status" value="1"/>
</dbReference>
<dbReference type="GO" id="GO:0016020">
    <property type="term" value="C:membrane"/>
    <property type="evidence" value="ECO:0007669"/>
    <property type="project" value="InterPro"/>
</dbReference>
<name>A0A2Z4LRY5_9FLAO</name>
<dbReference type="InterPro" id="IPR036890">
    <property type="entry name" value="HATPase_C_sf"/>
</dbReference>
<dbReference type="EMBL" id="CP030104">
    <property type="protein sequence ID" value="AWX44596.1"/>
    <property type="molecule type" value="Genomic_DNA"/>
</dbReference>
<feature type="transmembrane region" description="Helical" evidence="1">
    <location>
        <begin position="234"/>
        <end position="255"/>
    </location>
</feature>
<sequence>MYSSLKIVLFLISFLLGSLTQVQTENRLSYLQRGINFSMLENHYRSLPIQNVLKVPSYGFEEIKGFSEKVYLGDTIAFKVFELEDDNLSINEILKKSEEFKPASYFTGKTNPKNIYWIELDFRDNLDSIKNSSILNLKFTSFDYGILFLKKKEAIEMTAIGLFNKQSTSKRIMLKNYLSQREIVKGNLINNQYLYLKVKRVTFNEKIHNWKFSFTPNVIPNGYTINDFKNLFPYYFFAGLCLLMWLSTLSSFFFLRKKEFLFYSFYVFTLFIYVTGDIFGIYDYFFSGYGIVQHWFSQSFILFANIAYAFFFMHYIRTKKDYPLLHFLMKTIIALHILVLGIMFIFYSQSYLDGLNYIVGTLMKIVYFLSIIVMVYIIVKAKNPLAYFVGFASIAFLIGTLAHVYLASPDDGLLLNSRYFLLIGCSVEIIIFAFGLNYKVNLEFQENLSLQKKASIEKAKALRAQLNPHFIFNSLNAIQHLVTLNDKKSTLKYISKFGNLIRSVLESSIETNAMLNEEIKMIEDYLELESLRFDNAFSYKINIDENLDLNTIEIPFMILQPFVENAIIHGLLPKKNGPKQLIINFKEENGFVVCEIDDNGVGRRHVKKEKRSYQKEKKSRGLEITKQRLASLNKHQDAIKILDKYIDGKSSGTKVTIKIPL</sequence>
<feature type="transmembrane region" description="Helical" evidence="1">
    <location>
        <begin position="294"/>
        <end position="315"/>
    </location>
</feature>
<keyword evidence="1" id="KW-0472">Membrane</keyword>
<dbReference type="AlphaFoldDB" id="A0A2Z4LRY5"/>
<feature type="transmembrane region" description="Helical" evidence="1">
    <location>
        <begin position="354"/>
        <end position="378"/>
    </location>
</feature>
<evidence type="ECO:0000259" key="3">
    <source>
        <dbReference type="Pfam" id="PF07695"/>
    </source>
</evidence>
<evidence type="ECO:0000313" key="4">
    <source>
        <dbReference type="EMBL" id="AWX44596.1"/>
    </source>
</evidence>
<proteinExistence type="predicted"/>
<gene>
    <name evidence="4" type="ORF">HME9304_01599</name>
</gene>
<feature type="transmembrane region" description="Helical" evidence="1">
    <location>
        <begin position="419"/>
        <end position="438"/>
    </location>
</feature>
<keyword evidence="1" id="KW-1133">Transmembrane helix</keyword>
<feature type="domain" description="Signal transduction histidine kinase internal region" evidence="2">
    <location>
        <begin position="459"/>
        <end position="536"/>
    </location>
</feature>
<reference evidence="4 5" key="1">
    <citation type="submission" date="2018-06" db="EMBL/GenBank/DDBJ databases">
        <title>Spongiibacterium sp. HME9304 Genome sequencing and assembly.</title>
        <authorList>
            <person name="Kang H."/>
            <person name="Kim H."/>
            <person name="Joh K."/>
        </authorList>
    </citation>
    <scope>NUCLEOTIDE SEQUENCE [LARGE SCALE GENOMIC DNA]</scope>
    <source>
        <strain evidence="4 5">HME9304</strain>
    </source>
</reference>
<feature type="transmembrane region" description="Helical" evidence="1">
    <location>
        <begin position="260"/>
        <end position="282"/>
    </location>
</feature>
<keyword evidence="4" id="KW-0808">Transferase</keyword>
<keyword evidence="5" id="KW-1185">Reference proteome</keyword>
<dbReference type="Pfam" id="PF06580">
    <property type="entry name" value="His_kinase"/>
    <property type="match status" value="1"/>
</dbReference>